<keyword evidence="4" id="KW-1185">Reference proteome</keyword>
<evidence type="ECO:0000256" key="1">
    <source>
        <dbReference type="SAM" id="Phobius"/>
    </source>
</evidence>
<evidence type="ECO:0000313" key="3">
    <source>
        <dbReference type="EMBL" id="MFC4701703.1"/>
    </source>
</evidence>
<evidence type="ECO:0000313" key="4">
    <source>
        <dbReference type="Proteomes" id="UP001595897"/>
    </source>
</evidence>
<accession>A0ABV9M1X9</accession>
<dbReference type="SMART" id="SM00563">
    <property type="entry name" value="PlsC"/>
    <property type="match status" value="1"/>
</dbReference>
<protein>
    <submittedName>
        <fullName evidence="3">Acyltransferase</fullName>
        <ecNumber evidence="3">2.3.-.-</ecNumber>
    </submittedName>
</protein>
<dbReference type="NCBIfam" id="NF010621">
    <property type="entry name" value="PRK14014.1"/>
    <property type="match status" value="1"/>
</dbReference>
<keyword evidence="3" id="KW-0012">Acyltransferase</keyword>
<evidence type="ECO:0000259" key="2">
    <source>
        <dbReference type="SMART" id="SM00563"/>
    </source>
</evidence>
<dbReference type="Pfam" id="PF01553">
    <property type="entry name" value="Acyltransferase"/>
    <property type="match status" value="1"/>
</dbReference>
<name>A0ABV9M1X9_9ALTE</name>
<feature type="domain" description="Phospholipid/glycerol acyltransferase" evidence="2">
    <location>
        <begin position="91"/>
        <end position="232"/>
    </location>
</feature>
<dbReference type="SUPFAM" id="SSF69593">
    <property type="entry name" value="Glycerol-3-phosphate (1)-acyltransferase"/>
    <property type="match status" value="1"/>
</dbReference>
<dbReference type="PANTHER" id="PTHR10983:SF16">
    <property type="entry name" value="LYSOCARDIOLIPIN ACYLTRANSFERASE 1"/>
    <property type="match status" value="1"/>
</dbReference>
<dbReference type="CDD" id="cd07990">
    <property type="entry name" value="LPLAT_LCLAT1-like"/>
    <property type="match status" value="1"/>
</dbReference>
<feature type="transmembrane region" description="Helical" evidence="1">
    <location>
        <begin position="20"/>
        <end position="38"/>
    </location>
</feature>
<keyword evidence="3" id="KW-0808">Transferase</keyword>
<dbReference type="EMBL" id="JBHSGU010000019">
    <property type="protein sequence ID" value="MFC4701703.1"/>
    <property type="molecule type" value="Genomic_DNA"/>
</dbReference>
<dbReference type="RefSeq" id="WP_382410427.1">
    <property type="nucleotide sequence ID" value="NZ_JBHSGU010000019.1"/>
</dbReference>
<comment type="caution">
    <text evidence="3">The sequence shown here is derived from an EMBL/GenBank/DDBJ whole genome shotgun (WGS) entry which is preliminary data.</text>
</comment>
<dbReference type="GO" id="GO:0016746">
    <property type="term" value="F:acyltransferase activity"/>
    <property type="evidence" value="ECO:0007669"/>
    <property type="project" value="UniProtKB-KW"/>
</dbReference>
<proteinExistence type="predicted"/>
<dbReference type="Proteomes" id="UP001595897">
    <property type="component" value="Unassembled WGS sequence"/>
</dbReference>
<dbReference type="InterPro" id="IPR002123">
    <property type="entry name" value="Plipid/glycerol_acylTrfase"/>
</dbReference>
<dbReference type="PANTHER" id="PTHR10983">
    <property type="entry name" value="1-ACYLGLYCEROL-3-PHOSPHATE ACYLTRANSFERASE-RELATED"/>
    <property type="match status" value="1"/>
</dbReference>
<reference evidence="4" key="1">
    <citation type="journal article" date="2019" name="Int. J. Syst. Evol. Microbiol.">
        <title>The Global Catalogue of Microorganisms (GCM) 10K type strain sequencing project: providing services to taxonomists for standard genome sequencing and annotation.</title>
        <authorList>
            <consortium name="The Broad Institute Genomics Platform"/>
            <consortium name="The Broad Institute Genome Sequencing Center for Infectious Disease"/>
            <person name="Wu L."/>
            <person name="Ma J."/>
        </authorList>
    </citation>
    <scope>NUCLEOTIDE SEQUENCE [LARGE SCALE GENOMIC DNA]</scope>
    <source>
        <strain evidence="4">KACC 12507</strain>
    </source>
</reference>
<keyword evidence="1" id="KW-0472">Membrane</keyword>
<gene>
    <name evidence="3" type="ORF">ACFO4O_16220</name>
</gene>
<organism evidence="3 4">
    <name type="scientific">Glaciecola siphonariae</name>
    <dbReference type="NCBI Taxonomy" id="521012"/>
    <lineage>
        <taxon>Bacteria</taxon>
        <taxon>Pseudomonadati</taxon>
        <taxon>Pseudomonadota</taxon>
        <taxon>Gammaproteobacteria</taxon>
        <taxon>Alteromonadales</taxon>
        <taxon>Alteromonadaceae</taxon>
        <taxon>Glaciecola</taxon>
    </lineage>
</organism>
<dbReference type="EC" id="2.3.-.-" evidence="3"/>
<feature type="transmembrane region" description="Helical" evidence="1">
    <location>
        <begin position="125"/>
        <end position="143"/>
    </location>
</feature>
<keyword evidence="1" id="KW-0812">Transmembrane</keyword>
<keyword evidence="1" id="KW-1133">Transmembrane helix</keyword>
<sequence length="306" mass="35783">MTKIFKSVFYAVNGTLSVMIYFVNTVVLSIPLILFSFLKLIPNKHWRRAVSGVVDGIATLWISINNMNQAVFSRTQFKLQGDYRLAIDQWYLVISNHQSWVDILVLQRIFNRNIPFLKFFLKKNLIYVPFLGLAWWALDFPFMQRYSKAFIKQNPHLKGKDLETTRKACKKFEFKPVSIMNFVEGTRFEPHKAKKQDDYQHLLRPRSGGIAFVLNAMGERLTKLVNVTIYYPQGIPSYWDFVSGKVKTIVVDVQTIDIKSLLASGVYSSAYFTDDTHKQLFQDWINQLWKEKDEKLKQFALEHSQT</sequence>